<protein>
    <submittedName>
        <fullName evidence="1">Uncharacterized conserved protein UCP033563</fullName>
    </submittedName>
</protein>
<sequence length="426" mass="45999">MADSQAVHRLELRPFRGIRYDAARVGDIGRVLAPPYDVIDDDQRRALEAAHPYNVVRLILPRADGDADAYTHAANLLQSWLDRGVLTIDETPRLYVYQQRRAGTVLQRGILGAVTIVPLDAGVILPHERVRPGPVADRLALMRAMQGNPEPVLLLYEGGGATSDIVTAVLGTPPLQCADTPDGISHELWAIQDADQLSAISADLATRRALIADGHHRYTTYGYLRDEMHAAGKGSGPWDAGLALLVDEAAATPHVEAIHRIIPALAFGDAVQQAAKGFRVHRLDDGTELPEALRALAERSGPAFLISDGEKFALLSDPDAGELDAGRPAEHGAAWWRLDAAIAAVFLMDRLWSVADGTDEVLAEHDAEAALRFVRRNGGTALFLKAPPLADIWAVARSGDVMPRKSTLFLPKPRSGVVLRTFAADS</sequence>
<keyword evidence="2" id="KW-1185">Reference proteome</keyword>
<dbReference type="PIRSF" id="PIRSF033563">
    <property type="entry name" value="UCP033563"/>
    <property type="match status" value="1"/>
</dbReference>
<dbReference type="DNASU" id="4485149"/>
<dbReference type="KEGG" id="ace:Acel_1252"/>
<dbReference type="STRING" id="351607.Acel_1252"/>
<organism evidence="1 2">
    <name type="scientific">Acidothermus cellulolyticus (strain ATCC 43068 / DSM 8971 / 11B)</name>
    <dbReference type="NCBI Taxonomy" id="351607"/>
    <lineage>
        <taxon>Bacteria</taxon>
        <taxon>Bacillati</taxon>
        <taxon>Actinomycetota</taxon>
        <taxon>Actinomycetes</taxon>
        <taxon>Acidothermales</taxon>
        <taxon>Acidothermaceae</taxon>
        <taxon>Acidothermus</taxon>
    </lineage>
</organism>
<proteinExistence type="predicted"/>
<dbReference type="AlphaFoldDB" id="A0LUB4"/>
<dbReference type="PANTHER" id="PTHR36454:SF1">
    <property type="entry name" value="DUF1015 DOMAIN-CONTAINING PROTEIN"/>
    <property type="match status" value="1"/>
</dbReference>
<evidence type="ECO:0000313" key="2">
    <source>
        <dbReference type="Proteomes" id="UP000008221"/>
    </source>
</evidence>
<evidence type="ECO:0000313" key="1">
    <source>
        <dbReference type="EMBL" id="ABK53024.1"/>
    </source>
</evidence>
<accession>A0LUB4</accession>
<dbReference type="EMBL" id="CP000481">
    <property type="protein sequence ID" value="ABK53024.1"/>
    <property type="molecule type" value="Genomic_DNA"/>
</dbReference>
<reference evidence="1 2" key="1">
    <citation type="journal article" date="2009" name="Genome Res.">
        <title>Complete genome of the cellulolytic thermophile Acidothermus cellulolyticus 11B provides insights into its ecophysiological and evolutionary adaptations.</title>
        <authorList>
            <person name="Barabote R.D."/>
            <person name="Xie G."/>
            <person name="Leu D.H."/>
            <person name="Normand P."/>
            <person name="Necsulea A."/>
            <person name="Daubin V."/>
            <person name="Medigue C."/>
            <person name="Adney W.S."/>
            <person name="Xu X.C."/>
            <person name="Lapidus A."/>
            <person name="Parales R.E."/>
            <person name="Detter C."/>
            <person name="Pujic P."/>
            <person name="Bruce D."/>
            <person name="Lavire C."/>
            <person name="Challacombe J.F."/>
            <person name="Brettin T.S."/>
            <person name="Berry A.M."/>
        </authorList>
    </citation>
    <scope>NUCLEOTIDE SEQUENCE [LARGE SCALE GENOMIC DNA]</scope>
    <source>
        <strain evidence="2">ATCC 43068 / DSM 8971 / 11B</strain>
    </source>
</reference>
<name>A0LUB4_ACIC1</name>
<dbReference type="InterPro" id="IPR008323">
    <property type="entry name" value="UCP033563"/>
</dbReference>
<dbReference type="RefSeq" id="WP_011720087.1">
    <property type="nucleotide sequence ID" value="NC_008578.1"/>
</dbReference>
<dbReference type="InParanoid" id="A0LUB4"/>
<dbReference type="PANTHER" id="PTHR36454">
    <property type="entry name" value="LMO2823 PROTEIN"/>
    <property type="match status" value="1"/>
</dbReference>
<gene>
    <name evidence="1" type="ordered locus">Acel_1252</name>
</gene>
<dbReference type="HOGENOM" id="CLU_031277_2_0_11"/>
<dbReference type="Proteomes" id="UP000008221">
    <property type="component" value="Chromosome"/>
</dbReference>
<dbReference type="OrthoDB" id="9781616at2"/>
<dbReference type="Pfam" id="PF06245">
    <property type="entry name" value="DUF1015"/>
    <property type="match status" value="1"/>
</dbReference>
<dbReference type="eggNOG" id="COG4198">
    <property type="taxonomic scope" value="Bacteria"/>
</dbReference>